<feature type="transmembrane region" description="Helical" evidence="7">
    <location>
        <begin position="36"/>
        <end position="60"/>
    </location>
</feature>
<evidence type="ECO:0000256" key="5">
    <source>
        <dbReference type="ARBA" id="ARBA00022989"/>
    </source>
</evidence>
<evidence type="ECO:0000256" key="4">
    <source>
        <dbReference type="ARBA" id="ARBA00022970"/>
    </source>
</evidence>
<feature type="transmembrane region" description="Helical" evidence="7">
    <location>
        <begin position="277"/>
        <end position="296"/>
    </location>
</feature>
<name>A0ABM6Z6D4_9ACTO</name>
<keyword evidence="5 7" id="KW-1133">Transmembrane helix</keyword>
<keyword evidence="3 7" id="KW-0812">Transmembrane</keyword>
<feature type="transmembrane region" description="Helical" evidence="7">
    <location>
        <begin position="320"/>
        <end position="343"/>
    </location>
</feature>
<keyword evidence="10" id="KW-1185">Reference proteome</keyword>
<evidence type="ECO:0000256" key="2">
    <source>
        <dbReference type="ARBA" id="ARBA00022448"/>
    </source>
</evidence>
<keyword evidence="2" id="KW-0813">Transport</keyword>
<feature type="transmembrane region" description="Helical" evidence="7">
    <location>
        <begin position="188"/>
        <end position="211"/>
    </location>
</feature>
<evidence type="ECO:0000313" key="10">
    <source>
        <dbReference type="Proteomes" id="UP000273001"/>
    </source>
</evidence>
<feature type="transmembrane region" description="Helical" evidence="7">
    <location>
        <begin position="349"/>
        <end position="374"/>
    </location>
</feature>
<evidence type="ECO:0000256" key="7">
    <source>
        <dbReference type="SAM" id="Phobius"/>
    </source>
</evidence>
<proteinExistence type="predicted"/>
<dbReference type="RefSeq" id="WP_119836209.1">
    <property type="nucleotide sequence ID" value="NZ_CP032514.1"/>
</dbReference>
<dbReference type="EMBL" id="CP032514">
    <property type="protein sequence ID" value="AYD90919.1"/>
    <property type="molecule type" value="Genomic_DNA"/>
</dbReference>
<feature type="transmembrane region" description="Helical" evidence="7">
    <location>
        <begin position="148"/>
        <end position="168"/>
    </location>
</feature>
<gene>
    <name evidence="9" type="ORF">D5R93_08760</name>
</gene>
<evidence type="ECO:0000256" key="3">
    <source>
        <dbReference type="ARBA" id="ARBA00022692"/>
    </source>
</evidence>
<feature type="transmembrane region" description="Helical" evidence="7">
    <location>
        <begin position="232"/>
        <end position="252"/>
    </location>
</feature>
<keyword evidence="6 7" id="KW-0472">Membrane</keyword>
<evidence type="ECO:0000259" key="8">
    <source>
        <dbReference type="Pfam" id="PF00324"/>
    </source>
</evidence>
<dbReference type="PANTHER" id="PTHR43495">
    <property type="entry name" value="GABA PERMEASE"/>
    <property type="match status" value="1"/>
</dbReference>
<dbReference type="Gene3D" id="1.20.1740.10">
    <property type="entry name" value="Amino acid/polyamine transporter I"/>
    <property type="match status" value="1"/>
</dbReference>
<evidence type="ECO:0000313" key="9">
    <source>
        <dbReference type="EMBL" id="AYD90919.1"/>
    </source>
</evidence>
<reference evidence="9 10" key="1">
    <citation type="submission" date="2018-09" db="EMBL/GenBank/DDBJ databases">
        <authorList>
            <person name="Li J."/>
        </authorList>
    </citation>
    <scope>NUCLEOTIDE SEQUENCE [LARGE SCALE GENOMIC DNA]</scope>
    <source>
        <strain evidence="9 10">2129</strain>
    </source>
</reference>
<evidence type="ECO:0000256" key="6">
    <source>
        <dbReference type="ARBA" id="ARBA00023136"/>
    </source>
</evidence>
<dbReference type="Proteomes" id="UP000273001">
    <property type="component" value="Chromosome"/>
</dbReference>
<feature type="transmembrane region" description="Helical" evidence="7">
    <location>
        <begin position="114"/>
        <end position="136"/>
    </location>
</feature>
<dbReference type="InterPro" id="IPR004840">
    <property type="entry name" value="Amino_acid_permease_CS"/>
</dbReference>
<accession>A0ABM6Z6D4</accession>
<dbReference type="PROSITE" id="PS00218">
    <property type="entry name" value="AMINO_ACID_PERMEASE_1"/>
    <property type="match status" value="1"/>
</dbReference>
<dbReference type="PANTHER" id="PTHR43495:SF5">
    <property type="entry name" value="GAMMA-AMINOBUTYRIC ACID PERMEASE"/>
    <property type="match status" value="1"/>
</dbReference>
<organism evidence="9 10">
    <name type="scientific">Actinomyces lilanjuaniae</name>
    <dbReference type="NCBI Taxonomy" id="2321394"/>
    <lineage>
        <taxon>Bacteria</taxon>
        <taxon>Bacillati</taxon>
        <taxon>Actinomycetota</taxon>
        <taxon>Actinomycetes</taxon>
        <taxon>Actinomycetales</taxon>
        <taxon>Actinomycetaceae</taxon>
        <taxon>Actinomyces</taxon>
    </lineage>
</organism>
<evidence type="ECO:0000256" key="1">
    <source>
        <dbReference type="ARBA" id="ARBA00004141"/>
    </source>
</evidence>
<protein>
    <submittedName>
        <fullName evidence="9">Amino acid permease</fullName>
    </submittedName>
</protein>
<feature type="transmembrane region" description="Helical" evidence="7">
    <location>
        <begin position="421"/>
        <end position="440"/>
    </location>
</feature>
<sequence>MSRRHLMMISFGGVIGTGLFLSTGYTINQAGPFGTVLAYAVGALIVYLVMMCLGELSVAMPFTGAFHVYSRTYIGPATGFVTAVLYWLTWTVALGSEFTGAAMIMNGWFPAVPVWVWAAAFITLVLVLNMVSVRVFAEAETLLSGVKVIAIILFIIIGGAAVVGLLPYEGATSAPLLSNLTSGGLFPNGFAAVFTTILAVNFAFSGTELIGITAGEVKDPAATIPRAIRATLARLVVFFIGSVLVIAALIPWRQAGVEESPFVTVLSRIGVPFADDLMNVVILTAILSAANSGLYASTRMLWSLANEGTLPALLARTNRYGVPALAMALSMVGGLAALLTSVYAASTVYLVLVSVSGLAVVLVWVTIAASHYQFRRRWLAEGHSPEDLAYRAPGYPWVSLGALVLSAASCLLIVFDPLQRPALAITAVFLAVCYAGYWAVSRRISL</sequence>
<feature type="transmembrane region" description="Helical" evidence="7">
    <location>
        <begin position="72"/>
        <end position="94"/>
    </location>
</feature>
<feature type="transmembrane region" description="Helical" evidence="7">
    <location>
        <begin position="395"/>
        <end position="415"/>
    </location>
</feature>
<keyword evidence="4" id="KW-0029">Amino-acid transport</keyword>
<dbReference type="PIRSF" id="PIRSF006060">
    <property type="entry name" value="AA_transporter"/>
    <property type="match status" value="1"/>
</dbReference>
<dbReference type="InterPro" id="IPR004841">
    <property type="entry name" value="AA-permease/SLC12A_dom"/>
</dbReference>
<feature type="domain" description="Amino acid permease/ SLC12A" evidence="8">
    <location>
        <begin position="5"/>
        <end position="433"/>
    </location>
</feature>
<comment type="subcellular location">
    <subcellularLocation>
        <location evidence="1">Membrane</location>
        <topology evidence="1">Multi-pass membrane protein</topology>
    </subcellularLocation>
</comment>
<dbReference type="Pfam" id="PF00324">
    <property type="entry name" value="AA_permease"/>
    <property type="match status" value="1"/>
</dbReference>